<dbReference type="PANTHER" id="PTHR14503">
    <property type="entry name" value="MITOCHONDRIAL RIBOSOMAL PROTEIN 34 FAMILY MEMBER"/>
    <property type="match status" value="1"/>
</dbReference>
<evidence type="ECO:0000256" key="2">
    <source>
        <dbReference type="ARBA" id="ARBA00022980"/>
    </source>
</evidence>
<evidence type="ECO:0000256" key="1">
    <source>
        <dbReference type="ARBA" id="ARBA00010111"/>
    </source>
</evidence>
<dbReference type="NCBIfam" id="TIGR01030">
    <property type="entry name" value="rpmH_bact"/>
    <property type="match status" value="1"/>
</dbReference>
<accession>A0A381A9H1</accession>
<dbReference type="RefSeq" id="WP_014933193.1">
    <property type="nucleotide sequence ID" value="NZ_CALHJJ010000086.1"/>
</dbReference>
<proteinExistence type="inferred from homology"/>
<keyword evidence="3 5" id="KW-0687">Ribonucleoprotein</keyword>
<keyword evidence="2 5" id="KW-0689">Ribosomal protein</keyword>
<protein>
    <recommendedName>
        <fullName evidence="4 5">Large ribosomal subunit protein bL34</fullName>
    </recommendedName>
</protein>
<dbReference type="HAMAP" id="MF_00391">
    <property type="entry name" value="Ribosomal_bL34"/>
    <property type="match status" value="1"/>
</dbReference>
<dbReference type="GO" id="GO:0003735">
    <property type="term" value="F:structural constituent of ribosome"/>
    <property type="evidence" value="ECO:0007669"/>
    <property type="project" value="InterPro"/>
</dbReference>
<dbReference type="Pfam" id="PF00468">
    <property type="entry name" value="Ribosomal_L34"/>
    <property type="match status" value="1"/>
</dbReference>
<evidence type="ECO:0000256" key="6">
    <source>
        <dbReference type="SAM" id="MobiDB-lite"/>
    </source>
</evidence>
<dbReference type="AlphaFoldDB" id="A0A381A9H1"/>
<evidence type="ECO:0000256" key="3">
    <source>
        <dbReference type="ARBA" id="ARBA00023274"/>
    </source>
</evidence>
<evidence type="ECO:0000256" key="4">
    <source>
        <dbReference type="ARBA" id="ARBA00035177"/>
    </source>
</evidence>
<feature type="region of interest" description="Disordered" evidence="6">
    <location>
        <begin position="27"/>
        <end position="47"/>
    </location>
</feature>
<reference evidence="7 9" key="1">
    <citation type="journal article" date="1992" name="Lakartidningen">
        <title>[Penicillin V and not amoxicillin is the first choice preparation in acute otitis].</title>
        <authorList>
            <person name="Kamme C."/>
            <person name="Lundgren K."/>
            <person name="Prellner K."/>
        </authorList>
    </citation>
    <scope>NUCLEOTIDE SEQUENCE [LARGE SCALE GENOMIC DNA]</scope>
    <source>
        <strain evidence="7 9">PC5538III-hc</strain>
    </source>
</reference>
<name>A0A381A9H1_BRAPL</name>
<dbReference type="PROSITE" id="PS00784">
    <property type="entry name" value="RIBOSOMAL_L34"/>
    <property type="match status" value="1"/>
</dbReference>
<sequence length="47" mass="5842">MKRTYQPSKLRRARKFGFFKRMATKHGRDVLKRRRRKGRYRLTSADE</sequence>
<reference evidence="7" key="2">
    <citation type="submission" date="2019-01" db="EMBL/GenBank/DDBJ databases">
        <authorList>
            <person name="Thorell K."/>
        </authorList>
    </citation>
    <scope>NUCLEOTIDE SEQUENCE</scope>
    <source>
        <strain evidence="7">PC5538III-hc</strain>
    </source>
</reference>
<dbReference type="FunFam" id="1.10.287.3980:FF:000001">
    <property type="entry name" value="Mitochondrial ribosomal protein L34"/>
    <property type="match status" value="1"/>
</dbReference>
<dbReference type="EMBL" id="CP098754">
    <property type="protein sequence ID" value="WIH95496.1"/>
    <property type="molecule type" value="Genomic_DNA"/>
</dbReference>
<dbReference type="Proteomes" id="UP000323176">
    <property type="component" value="Unassembled WGS sequence"/>
</dbReference>
<dbReference type="GO" id="GO:0006412">
    <property type="term" value="P:translation"/>
    <property type="evidence" value="ECO:0007669"/>
    <property type="project" value="UniProtKB-UniRule"/>
</dbReference>
<gene>
    <name evidence="5 8" type="primary">rpmH</name>
    <name evidence="7" type="ORF">EPJ72_07210</name>
    <name evidence="8" type="ORF">NEH99_02880</name>
</gene>
<dbReference type="GO" id="GO:0005840">
    <property type="term" value="C:ribosome"/>
    <property type="evidence" value="ECO:0007669"/>
    <property type="project" value="UniProtKB-KW"/>
</dbReference>
<organism evidence="7 9">
    <name type="scientific">Brachyspira pilosicoli</name>
    <name type="common">Serpulina pilosicoli</name>
    <dbReference type="NCBI Taxonomy" id="52584"/>
    <lineage>
        <taxon>Bacteria</taxon>
        <taxon>Pseudomonadati</taxon>
        <taxon>Spirochaetota</taxon>
        <taxon>Spirochaetia</taxon>
        <taxon>Brachyspirales</taxon>
        <taxon>Brachyspiraceae</taxon>
        <taxon>Brachyspira</taxon>
    </lineage>
</organism>
<feature type="compositionally biased region" description="Basic residues" evidence="6">
    <location>
        <begin position="27"/>
        <end position="40"/>
    </location>
</feature>
<dbReference type="Gene3D" id="1.10.287.3980">
    <property type="match status" value="1"/>
</dbReference>
<evidence type="ECO:0000313" key="8">
    <source>
        <dbReference type="EMBL" id="WIH95496.1"/>
    </source>
</evidence>
<dbReference type="EMBL" id="SAXY01000045">
    <property type="protein sequence ID" value="TXJ41193.1"/>
    <property type="molecule type" value="Genomic_DNA"/>
</dbReference>
<dbReference type="PANTHER" id="PTHR14503:SF4">
    <property type="entry name" value="LARGE RIBOSOMAL SUBUNIT PROTEIN BL34M"/>
    <property type="match status" value="1"/>
</dbReference>
<evidence type="ECO:0000313" key="9">
    <source>
        <dbReference type="Proteomes" id="UP000323176"/>
    </source>
</evidence>
<dbReference type="Proteomes" id="UP001242021">
    <property type="component" value="Chromosome"/>
</dbReference>
<comment type="similarity">
    <text evidence="1 5">Belongs to the bacterial ribosomal protein bL34 family.</text>
</comment>
<dbReference type="GO" id="GO:1990904">
    <property type="term" value="C:ribonucleoprotein complex"/>
    <property type="evidence" value="ECO:0007669"/>
    <property type="project" value="UniProtKB-KW"/>
</dbReference>
<evidence type="ECO:0000313" key="7">
    <source>
        <dbReference type="EMBL" id="TXJ41193.1"/>
    </source>
</evidence>
<dbReference type="GeneID" id="56438600"/>
<dbReference type="InterPro" id="IPR020939">
    <property type="entry name" value="Ribosomal_bL34_CS"/>
</dbReference>
<dbReference type="InterPro" id="IPR000271">
    <property type="entry name" value="Ribosomal_bL34"/>
</dbReference>
<reference evidence="8" key="3">
    <citation type="submission" date="2022-06" db="EMBL/GenBank/DDBJ databases">
        <title>Brachyspira pilosicoli from pigs in Switzerland.</title>
        <authorList>
            <person name="Schmitt S."/>
            <person name="Arnold M."/>
            <person name="Rossano A."/>
            <person name="Perreten V."/>
        </authorList>
    </citation>
    <scope>NUCLEOTIDE SEQUENCE</scope>
    <source>
        <strain evidence="8">MEI4028</strain>
    </source>
</reference>
<evidence type="ECO:0000256" key="5">
    <source>
        <dbReference type="HAMAP-Rule" id="MF_00391"/>
    </source>
</evidence>